<evidence type="ECO:0000256" key="1">
    <source>
        <dbReference type="ARBA" id="ARBA00004651"/>
    </source>
</evidence>
<dbReference type="Proteomes" id="UP000663889">
    <property type="component" value="Unassembled WGS sequence"/>
</dbReference>
<evidence type="ECO:0000256" key="5">
    <source>
        <dbReference type="ARBA" id="ARBA00023040"/>
    </source>
</evidence>
<feature type="transmembrane region" description="Helical" evidence="9">
    <location>
        <begin position="184"/>
        <end position="206"/>
    </location>
</feature>
<evidence type="ECO:0000313" key="12">
    <source>
        <dbReference type="Proteomes" id="UP000663889"/>
    </source>
</evidence>
<evidence type="ECO:0000256" key="8">
    <source>
        <dbReference type="ARBA" id="ARBA00023224"/>
    </source>
</evidence>
<proteinExistence type="predicted"/>
<evidence type="ECO:0000313" key="11">
    <source>
        <dbReference type="EMBL" id="CAF1007287.1"/>
    </source>
</evidence>
<dbReference type="PANTHER" id="PTHR24228:SF59">
    <property type="entry name" value="NEUROPEPTIDE RECEPTOR 15"/>
    <property type="match status" value="1"/>
</dbReference>
<evidence type="ECO:0000256" key="6">
    <source>
        <dbReference type="ARBA" id="ARBA00023136"/>
    </source>
</evidence>
<accession>A0A814H8B5</accession>
<comment type="subcellular location">
    <subcellularLocation>
        <location evidence="1">Cell membrane</location>
        <topology evidence="1">Multi-pass membrane protein</topology>
    </subcellularLocation>
</comment>
<keyword evidence="5" id="KW-0297">G-protein coupled receptor</keyword>
<dbReference type="PROSITE" id="PS50262">
    <property type="entry name" value="G_PROTEIN_RECEP_F1_2"/>
    <property type="match status" value="1"/>
</dbReference>
<dbReference type="InterPro" id="IPR000276">
    <property type="entry name" value="GPCR_Rhodpsn"/>
</dbReference>
<sequence length="225" mass="26434">MRYFDVRRLYAPHLCILLLYVYNIAGIAIPFSFVTFTVHRFCCIVYHTNLFFKTKRWVTICIVSQWIGEFVISLPFLFRRGSYCSNELWMQIYTCMMTTFLPSLINTILNIRIFAYVRSSTRRIQPQVNVIPTNSSNNIQQPIISRRDVSLLRQMIFIFFIFITGWVPVYLITIIGYFVRIDPIILAGTAILSQLCILSVIINLFICNHTLREYLTNKIRQCIGL</sequence>
<dbReference type="AlphaFoldDB" id="A0A814H8B5"/>
<keyword evidence="8" id="KW-0807">Transducer</keyword>
<feature type="transmembrane region" description="Helical" evidence="9">
    <location>
        <begin position="156"/>
        <end position="178"/>
    </location>
</feature>
<keyword evidence="6 9" id="KW-0472">Membrane</keyword>
<dbReference type="CDD" id="cd00637">
    <property type="entry name" value="7tm_classA_rhodopsin-like"/>
    <property type="match status" value="1"/>
</dbReference>
<dbReference type="SUPFAM" id="SSF81321">
    <property type="entry name" value="Family A G protein-coupled receptor-like"/>
    <property type="match status" value="1"/>
</dbReference>
<feature type="transmembrane region" description="Helical" evidence="9">
    <location>
        <begin position="20"/>
        <end position="45"/>
    </location>
</feature>
<evidence type="ECO:0000256" key="4">
    <source>
        <dbReference type="ARBA" id="ARBA00022989"/>
    </source>
</evidence>
<dbReference type="Gene3D" id="1.20.1070.10">
    <property type="entry name" value="Rhodopsin 7-helix transmembrane proteins"/>
    <property type="match status" value="1"/>
</dbReference>
<dbReference type="InterPro" id="IPR017452">
    <property type="entry name" value="GPCR_Rhodpsn_7TM"/>
</dbReference>
<dbReference type="PANTHER" id="PTHR24228">
    <property type="entry name" value="B2 BRADYKININ RECEPTOR/ANGIOTENSIN II RECEPTOR"/>
    <property type="match status" value="1"/>
</dbReference>
<feature type="transmembrane region" description="Helical" evidence="9">
    <location>
        <begin position="57"/>
        <end position="78"/>
    </location>
</feature>
<evidence type="ECO:0000256" key="3">
    <source>
        <dbReference type="ARBA" id="ARBA00022692"/>
    </source>
</evidence>
<feature type="domain" description="G-protein coupled receptors family 1 profile" evidence="10">
    <location>
        <begin position="1"/>
        <end position="207"/>
    </location>
</feature>
<organism evidence="11 12">
    <name type="scientific">Rotaria sordida</name>
    <dbReference type="NCBI Taxonomy" id="392033"/>
    <lineage>
        <taxon>Eukaryota</taxon>
        <taxon>Metazoa</taxon>
        <taxon>Spiralia</taxon>
        <taxon>Gnathifera</taxon>
        <taxon>Rotifera</taxon>
        <taxon>Eurotatoria</taxon>
        <taxon>Bdelloidea</taxon>
        <taxon>Philodinida</taxon>
        <taxon>Philodinidae</taxon>
        <taxon>Rotaria</taxon>
    </lineage>
</organism>
<evidence type="ECO:0000256" key="7">
    <source>
        <dbReference type="ARBA" id="ARBA00023170"/>
    </source>
</evidence>
<keyword evidence="7" id="KW-0675">Receptor</keyword>
<comment type="caution">
    <text evidence="11">The sequence shown here is derived from an EMBL/GenBank/DDBJ whole genome shotgun (WGS) entry which is preliminary data.</text>
</comment>
<keyword evidence="4 9" id="KW-1133">Transmembrane helix</keyword>
<dbReference type="Pfam" id="PF00001">
    <property type="entry name" value="7tm_1"/>
    <property type="match status" value="1"/>
</dbReference>
<name>A0A814H8B5_9BILA</name>
<dbReference type="EMBL" id="CAJNOU010000472">
    <property type="protein sequence ID" value="CAF1007287.1"/>
    <property type="molecule type" value="Genomic_DNA"/>
</dbReference>
<evidence type="ECO:0000256" key="9">
    <source>
        <dbReference type="SAM" id="Phobius"/>
    </source>
</evidence>
<reference evidence="11" key="1">
    <citation type="submission" date="2021-02" db="EMBL/GenBank/DDBJ databases">
        <authorList>
            <person name="Nowell W R."/>
        </authorList>
    </citation>
    <scope>NUCLEOTIDE SEQUENCE</scope>
</reference>
<evidence type="ECO:0000259" key="10">
    <source>
        <dbReference type="PROSITE" id="PS50262"/>
    </source>
</evidence>
<evidence type="ECO:0000256" key="2">
    <source>
        <dbReference type="ARBA" id="ARBA00022475"/>
    </source>
</evidence>
<gene>
    <name evidence="11" type="ORF">SEV965_LOCUS11104</name>
</gene>
<dbReference type="GO" id="GO:0005886">
    <property type="term" value="C:plasma membrane"/>
    <property type="evidence" value="ECO:0007669"/>
    <property type="project" value="UniProtKB-SubCell"/>
</dbReference>
<dbReference type="GO" id="GO:0004930">
    <property type="term" value="F:G protein-coupled receptor activity"/>
    <property type="evidence" value="ECO:0007669"/>
    <property type="project" value="UniProtKB-KW"/>
</dbReference>
<keyword evidence="3 9" id="KW-0812">Transmembrane</keyword>
<feature type="transmembrane region" description="Helical" evidence="9">
    <location>
        <begin position="90"/>
        <end position="115"/>
    </location>
</feature>
<protein>
    <recommendedName>
        <fullName evidence="10">G-protein coupled receptors family 1 profile domain-containing protein</fullName>
    </recommendedName>
</protein>
<keyword evidence="2" id="KW-1003">Cell membrane</keyword>